<proteinExistence type="inferred from homology"/>
<evidence type="ECO:0000256" key="9">
    <source>
        <dbReference type="SAM" id="SignalP"/>
    </source>
</evidence>
<keyword evidence="8" id="KW-0998">Cell outer membrane</keyword>
<evidence type="ECO:0000256" key="4">
    <source>
        <dbReference type="ARBA" id="ARBA00022452"/>
    </source>
</evidence>
<dbReference type="PANTHER" id="PTHR34597">
    <property type="entry name" value="SLR1661 PROTEIN"/>
    <property type="match status" value="1"/>
</dbReference>
<comment type="caution">
    <text evidence="11">The sequence shown here is derived from an EMBL/GenBank/DDBJ whole genome shotgun (WGS) entry which is preliminary data.</text>
</comment>
<dbReference type="EMBL" id="JBHRXZ010000017">
    <property type="protein sequence ID" value="MFC3607739.1"/>
    <property type="molecule type" value="Genomic_DNA"/>
</dbReference>
<comment type="similarity">
    <text evidence="2">Belongs to the TPS (TC 1.B.20) family.</text>
</comment>
<feature type="signal peptide" evidence="9">
    <location>
        <begin position="1"/>
        <end position="42"/>
    </location>
</feature>
<dbReference type="InterPro" id="IPR013686">
    <property type="entry name" value="Polypept-transport_assoc_ShlB"/>
</dbReference>
<dbReference type="InterPro" id="IPR005565">
    <property type="entry name" value="Hemolysn_activator_HlyB_C"/>
</dbReference>
<evidence type="ECO:0000256" key="3">
    <source>
        <dbReference type="ARBA" id="ARBA00022448"/>
    </source>
</evidence>
<keyword evidence="4" id="KW-1134">Transmembrane beta strand</keyword>
<reference evidence="12" key="1">
    <citation type="journal article" date="2019" name="Int. J. Syst. Evol. Microbiol.">
        <title>The Global Catalogue of Microorganisms (GCM) 10K type strain sequencing project: providing services to taxonomists for standard genome sequencing and annotation.</title>
        <authorList>
            <consortium name="The Broad Institute Genomics Platform"/>
            <consortium name="The Broad Institute Genome Sequencing Center for Infectious Disease"/>
            <person name="Wu L."/>
            <person name="Ma J."/>
        </authorList>
    </citation>
    <scope>NUCLEOTIDE SEQUENCE [LARGE SCALE GENOMIC DNA]</scope>
    <source>
        <strain evidence="12">KCTC 42447</strain>
    </source>
</reference>
<keyword evidence="9" id="KW-0732">Signal</keyword>
<keyword evidence="5" id="KW-0812">Transmembrane</keyword>
<dbReference type="Gene3D" id="3.10.20.310">
    <property type="entry name" value="membrane protein fhac"/>
    <property type="match status" value="1"/>
</dbReference>
<organism evidence="11 12">
    <name type="scientific">Stutzerimonas tarimensis</name>
    <dbReference type="NCBI Taxonomy" id="1507735"/>
    <lineage>
        <taxon>Bacteria</taxon>
        <taxon>Pseudomonadati</taxon>
        <taxon>Pseudomonadota</taxon>
        <taxon>Gammaproteobacteria</taxon>
        <taxon>Pseudomonadales</taxon>
        <taxon>Pseudomonadaceae</taxon>
        <taxon>Stutzerimonas</taxon>
    </lineage>
</organism>
<feature type="domain" description="POTRA" evidence="10">
    <location>
        <begin position="85"/>
        <end position="160"/>
    </location>
</feature>
<sequence length="568" mass="61469">MKSSIPDFADSVAGAIHNMSYSSPLRLSLLTLALLHATAAMAQQPPDAGRILTEQAPELELPKASPRFDFSIPLPDEPQPGGREVQLRSITVSGNSLFSEEHLLTVLGEYEGRSFDLAGLRGLANQLTDYYHAAGYPFARVFLPAQTLADGALRLEVVEGRYGRVAAQGDPALAAQAQAFLARLQPGEVIESRELERAALILSDQPGVHTTPLIRPGEKVGTGDLQVQVERAERFSGAVGVDNHGNRYTGEHRGFVDLYANSSFTFGDQLSLRALYSSEGMWFGNIDYSLPLGGSGLRARVGYGHTYYELGKEFAGLDARGTAKVSSAGLSYPLLRSQRANLGLSATYQHKQLRDEYRQADVEQDKSSDSVPLSLQFDLRDSLAGGGVSFGAVTWTHGKLRLDSQLKLADRLTAKTDGRFDKVNLDIARLQALPAGFSLYGRFSGQWSGDNLDSSEDFGLGGPGGVRAYPVGEGYGDQGWLTQVELRYALGAFSPFVFHDSGRVRLVSNPWSDVNNHRSVSGAGAGVRFNQGAWQGEASVAWRTAGGDPESDSRDRTPTVWARAQYSF</sequence>
<accession>A0ABV7T3H7</accession>
<feature type="chain" id="PRO_5046830955" evidence="9">
    <location>
        <begin position="43"/>
        <end position="568"/>
    </location>
</feature>
<keyword evidence="6" id="KW-0653">Protein transport</keyword>
<comment type="subcellular location">
    <subcellularLocation>
        <location evidence="1">Cell outer membrane</location>
    </subcellularLocation>
</comment>
<name>A0ABV7T3H7_9GAMM</name>
<dbReference type="InterPro" id="IPR034746">
    <property type="entry name" value="POTRA"/>
</dbReference>
<evidence type="ECO:0000256" key="6">
    <source>
        <dbReference type="ARBA" id="ARBA00022927"/>
    </source>
</evidence>
<dbReference type="Pfam" id="PF03865">
    <property type="entry name" value="ShlB"/>
    <property type="match status" value="1"/>
</dbReference>
<dbReference type="PANTHER" id="PTHR34597:SF1">
    <property type="entry name" value="HEME_HEMOPEXIN TRANSPORTER PROTEIN HUXB"/>
    <property type="match status" value="1"/>
</dbReference>
<dbReference type="InterPro" id="IPR051544">
    <property type="entry name" value="TPS_OM_transporter"/>
</dbReference>
<evidence type="ECO:0000256" key="2">
    <source>
        <dbReference type="ARBA" id="ARBA00009055"/>
    </source>
</evidence>
<dbReference type="Pfam" id="PF08479">
    <property type="entry name" value="POTRA_2"/>
    <property type="match status" value="1"/>
</dbReference>
<evidence type="ECO:0000313" key="12">
    <source>
        <dbReference type="Proteomes" id="UP001595630"/>
    </source>
</evidence>
<dbReference type="RefSeq" id="WP_386363431.1">
    <property type="nucleotide sequence ID" value="NZ_JBHRXZ010000017.1"/>
</dbReference>
<evidence type="ECO:0000259" key="10">
    <source>
        <dbReference type="PROSITE" id="PS51779"/>
    </source>
</evidence>
<evidence type="ECO:0000256" key="8">
    <source>
        <dbReference type="ARBA" id="ARBA00023237"/>
    </source>
</evidence>
<keyword evidence="12" id="KW-1185">Reference proteome</keyword>
<evidence type="ECO:0000256" key="5">
    <source>
        <dbReference type="ARBA" id="ARBA00022692"/>
    </source>
</evidence>
<evidence type="ECO:0000256" key="1">
    <source>
        <dbReference type="ARBA" id="ARBA00004442"/>
    </source>
</evidence>
<keyword evidence="7" id="KW-0472">Membrane</keyword>
<protein>
    <submittedName>
        <fullName evidence="11">ShlB/FhaC/HecB family hemolysin secretion/activation protein</fullName>
    </submittedName>
</protein>
<keyword evidence="3" id="KW-0813">Transport</keyword>
<gene>
    <name evidence="11" type="ORF">ACFOMF_08130</name>
</gene>
<evidence type="ECO:0000313" key="11">
    <source>
        <dbReference type="EMBL" id="MFC3607739.1"/>
    </source>
</evidence>
<dbReference type="Gene3D" id="2.40.160.50">
    <property type="entry name" value="membrane protein fhac: a member of the omp85/tpsb transporter family"/>
    <property type="match status" value="1"/>
</dbReference>
<dbReference type="Proteomes" id="UP001595630">
    <property type="component" value="Unassembled WGS sequence"/>
</dbReference>
<dbReference type="PROSITE" id="PS51779">
    <property type="entry name" value="POTRA"/>
    <property type="match status" value="1"/>
</dbReference>
<evidence type="ECO:0000256" key="7">
    <source>
        <dbReference type="ARBA" id="ARBA00023136"/>
    </source>
</evidence>